<feature type="domain" description="FAD-binding PCMH-type" evidence="15">
    <location>
        <begin position="123"/>
        <end position="303"/>
    </location>
</feature>
<evidence type="ECO:0000256" key="11">
    <source>
        <dbReference type="ARBA" id="ARBA00051477"/>
    </source>
</evidence>
<dbReference type="InterPro" id="IPR004113">
    <property type="entry name" value="FAD-bd_oxidored_4_C"/>
</dbReference>
<dbReference type="Pfam" id="PF02913">
    <property type="entry name" value="FAD-oxidase_C"/>
    <property type="match status" value="1"/>
</dbReference>
<sequence length="549" mass="60196">MIFKHIGQASRMSVRQMPSWRPSCCNKLVSTQGLVSIQNEGLPQNGRRLFSKLAKRSITKAYSMSAAMIQGYEQGDFGRRYKSMAPAAVVEAIQNLKSVCGEENVSTSMSVREHHGHDESYHESMMPSAVLFPQNVEQVSEIAKLCYSKNIHMLPFGSGTGLEGGVSATEGGISIDLTKMDKITDLNPEDFDVTVEPGVKRSDLNHHVKDAGLWFPVDPGAECSLCGMVATSASGTNAVRYGTMRENVINLEVVLADGTIINTAGKDRRTKKTAAGYNLTNLFVGSEGTLGIVTKATLRLYPIPETIVAAVCSFPTIKDAVDCVVMILQCGIPVARIELMDDVAMDMCNKYSSTDYHVAPSLFLEFHGSDRSVEDQVEKTNEIVTMNEGSNFFWAKEMEDRNRLWKARHSMYYAALAYKPGCKGIVTDVCVPVSHLPELVTAAKEDAISSNLITPILGHVGDGNFHCFVIMDPRDPDEVSAAKHFHERLARHALELNGTCTGEHGIGIGKMKLLKEELGDNTINVMKSIKKALDPKNLLNPGKVLDYHY</sequence>
<dbReference type="SUPFAM" id="SSF55103">
    <property type="entry name" value="FAD-linked oxidases, C-terminal domain"/>
    <property type="match status" value="1"/>
</dbReference>
<dbReference type="Gene3D" id="3.30.465.10">
    <property type="match status" value="1"/>
</dbReference>
<comment type="subcellular location">
    <subcellularLocation>
        <location evidence="2">Mitochondrion</location>
    </subcellularLocation>
</comment>
<dbReference type="InterPro" id="IPR006094">
    <property type="entry name" value="Oxid_FAD_bind_N"/>
</dbReference>
<dbReference type="InterPro" id="IPR016171">
    <property type="entry name" value="Vanillyl_alc_oxidase_C-sub2"/>
</dbReference>
<dbReference type="Pfam" id="PF01565">
    <property type="entry name" value="FAD_binding_4"/>
    <property type="match status" value="1"/>
</dbReference>
<keyword evidence="4" id="KW-0285">Flavoprotein</keyword>
<protein>
    <recommendedName>
        <fullName evidence="14">Probable D-lactate dehydrogenase, mitochondrial</fullName>
        <ecNumber evidence="10">1.1.2.4</ecNumber>
    </recommendedName>
</protein>
<dbReference type="InterPro" id="IPR016166">
    <property type="entry name" value="FAD-bd_PCMH"/>
</dbReference>
<dbReference type="GO" id="GO:0008720">
    <property type="term" value="F:D-lactate dehydrogenase (NAD+) activity"/>
    <property type="evidence" value="ECO:0007669"/>
    <property type="project" value="TreeGrafter"/>
</dbReference>
<comment type="function">
    <text evidence="12">Involved in D-lactate, but not L-lactate catabolic process.</text>
</comment>
<dbReference type="AlphaFoldDB" id="A0A1U9XQR5"/>
<dbReference type="FunFam" id="3.30.465.10:FF:000030">
    <property type="entry name" value="probable D-lactate dehydrogenase, mitochondrial"/>
    <property type="match status" value="1"/>
</dbReference>
<dbReference type="FunFam" id="3.30.70.2740:FF:000001">
    <property type="entry name" value="D-lactate dehydrogenase mitochondrial"/>
    <property type="match status" value="1"/>
</dbReference>
<evidence type="ECO:0000256" key="5">
    <source>
        <dbReference type="ARBA" id="ARBA00022827"/>
    </source>
</evidence>
<dbReference type="EMBL" id="KX431209">
    <property type="protein sequence ID" value="AQZ26747.1"/>
    <property type="molecule type" value="mRNA"/>
</dbReference>
<evidence type="ECO:0000259" key="15">
    <source>
        <dbReference type="PROSITE" id="PS51387"/>
    </source>
</evidence>
<comment type="subunit">
    <text evidence="13">Interacts with CSRP3.</text>
</comment>
<dbReference type="SUPFAM" id="SSF56176">
    <property type="entry name" value="FAD-binding/transporter-associated domain-like"/>
    <property type="match status" value="1"/>
</dbReference>
<dbReference type="GO" id="GO:0005739">
    <property type="term" value="C:mitochondrion"/>
    <property type="evidence" value="ECO:0007669"/>
    <property type="project" value="UniProtKB-SubCell"/>
</dbReference>
<evidence type="ECO:0000256" key="3">
    <source>
        <dbReference type="ARBA" id="ARBA00008000"/>
    </source>
</evidence>
<evidence type="ECO:0000256" key="9">
    <source>
        <dbReference type="ARBA" id="ARBA00023128"/>
    </source>
</evidence>
<comment type="catalytic activity">
    <reaction evidence="11">
        <text>(R)-lactate + 2 Fe(III)-[cytochrome c] = 2 Fe(II)-[cytochrome c] + pyruvate + 2 H(+)</text>
        <dbReference type="Rhea" id="RHEA:13521"/>
        <dbReference type="Rhea" id="RHEA-COMP:10350"/>
        <dbReference type="Rhea" id="RHEA-COMP:14399"/>
        <dbReference type="ChEBI" id="CHEBI:15361"/>
        <dbReference type="ChEBI" id="CHEBI:15378"/>
        <dbReference type="ChEBI" id="CHEBI:16004"/>
        <dbReference type="ChEBI" id="CHEBI:29033"/>
        <dbReference type="ChEBI" id="CHEBI:29034"/>
        <dbReference type="EC" id="1.1.2.4"/>
    </reaction>
    <physiologicalReaction direction="left-to-right" evidence="11">
        <dbReference type="Rhea" id="RHEA:13522"/>
    </physiologicalReaction>
</comment>
<dbReference type="FunFam" id="1.10.45.10:FF:000001">
    <property type="entry name" value="D-lactate dehydrogenase mitochondrial"/>
    <property type="match status" value="1"/>
</dbReference>
<evidence type="ECO:0000256" key="4">
    <source>
        <dbReference type="ARBA" id="ARBA00022630"/>
    </source>
</evidence>
<evidence type="ECO:0000256" key="14">
    <source>
        <dbReference type="ARBA" id="ARBA00072812"/>
    </source>
</evidence>
<proteinExistence type="evidence at transcript level"/>
<dbReference type="GO" id="GO:0004458">
    <property type="term" value="F:D-lactate dehydrogenase (cytochrome) activity"/>
    <property type="evidence" value="ECO:0007669"/>
    <property type="project" value="UniProtKB-EC"/>
</dbReference>
<dbReference type="GO" id="GO:0071949">
    <property type="term" value="F:FAD binding"/>
    <property type="evidence" value="ECO:0007669"/>
    <property type="project" value="InterPro"/>
</dbReference>
<evidence type="ECO:0000313" key="16">
    <source>
        <dbReference type="EMBL" id="AQZ26747.1"/>
    </source>
</evidence>
<dbReference type="PANTHER" id="PTHR11748:SF111">
    <property type="entry name" value="D-LACTATE DEHYDROGENASE, MITOCHONDRIAL-RELATED"/>
    <property type="match status" value="1"/>
</dbReference>
<evidence type="ECO:0000256" key="7">
    <source>
        <dbReference type="ARBA" id="ARBA00022990"/>
    </source>
</evidence>
<evidence type="ECO:0000256" key="10">
    <source>
        <dbReference type="ARBA" id="ARBA00038897"/>
    </source>
</evidence>
<keyword evidence="5" id="KW-0274">FAD</keyword>
<dbReference type="EC" id="1.1.2.4" evidence="10"/>
<evidence type="ECO:0000256" key="6">
    <source>
        <dbReference type="ARBA" id="ARBA00022946"/>
    </source>
</evidence>
<dbReference type="InterPro" id="IPR016164">
    <property type="entry name" value="FAD-linked_Oxase-like_C"/>
</dbReference>
<accession>A0A1U9XQR5</accession>
<evidence type="ECO:0000256" key="12">
    <source>
        <dbReference type="ARBA" id="ARBA00053432"/>
    </source>
</evidence>
<dbReference type="InterPro" id="IPR016169">
    <property type="entry name" value="FAD-bd_PCMH_sub2"/>
</dbReference>
<dbReference type="Gene3D" id="1.10.45.10">
    <property type="entry name" value="Vanillyl-alcohol Oxidase, Chain A, domain 4"/>
    <property type="match status" value="1"/>
</dbReference>
<dbReference type="Gene3D" id="3.30.70.2740">
    <property type="match status" value="1"/>
</dbReference>
<reference evidence="16" key="1">
    <citation type="submission" date="2016-06" db="EMBL/GenBank/DDBJ databases">
        <title>The physiological and molecular response of Aurelia sp. 1 under hypoxia.</title>
        <authorList>
            <person name="Wang G."/>
        </authorList>
    </citation>
    <scope>NUCLEOTIDE SEQUENCE</scope>
</reference>
<dbReference type="InterPro" id="IPR036318">
    <property type="entry name" value="FAD-bd_PCMH-like_sf"/>
</dbReference>
<dbReference type="PROSITE" id="PS51387">
    <property type="entry name" value="FAD_PCMH"/>
    <property type="match status" value="1"/>
</dbReference>
<evidence type="ECO:0000256" key="1">
    <source>
        <dbReference type="ARBA" id="ARBA00001974"/>
    </source>
</evidence>
<keyword evidence="8" id="KW-0560">Oxidoreductase</keyword>
<keyword evidence="6" id="KW-0809">Transit peptide</keyword>
<evidence type="ECO:0000256" key="2">
    <source>
        <dbReference type="ARBA" id="ARBA00004173"/>
    </source>
</evidence>
<organism evidence="16">
    <name type="scientific">Aurelia sp. 1 GW-2014</name>
    <dbReference type="NCBI Taxonomy" id="1527802"/>
    <lineage>
        <taxon>Eukaryota</taxon>
        <taxon>Metazoa</taxon>
        <taxon>Cnidaria</taxon>
        <taxon>Scyphozoa</taxon>
        <taxon>Semaeostomeae</taxon>
        <taxon>Ulmaridae</taxon>
        <taxon>Aurelia</taxon>
    </lineage>
</organism>
<dbReference type="PANTHER" id="PTHR11748">
    <property type="entry name" value="D-LACTATE DEHYDROGENASE"/>
    <property type="match status" value="1"/>
</dbReference>
<name>A0A1U9XQR5_9CNID</name>
<keyword evidence="9" id="KW-0496">Mitochondrion</keyword>
<keyword evidence="7" id="KW-0007">Acetylation</keyword>
<evidence type="ECO:0000256" key="8">
    <source>
        <dbReference type="ARBA" id="ARBA00023002"/>
    </source>
</evidence>
<evidence type="ECO:0000256" key="13">
    <source>
        <dbReference type="ARBA" id="ARBA00063083"/>
    </source>
</evidence>
<dbReference type="FunFam" id="3.30.43.10:FF:000010">
    <property type="entry name" value="probable D-lactate dehydrogenase, mitochondrial"/>
    <property type="match status" value="1"/>
</dbReference>
<comment type="similarity">
    <text evidence="3">Belongs to the FAD-binding oxidoreductase/transferase type 4 family.</text>
</comment>
<dbReference type="GO" id="GO:1903457">
    <property type="term" value="P:lactate catabolic process"/>
    <property type="evidence" value="ECO:0007669"/>
    <property type="project" value="TreeGrafter"/>
</dbReference>
<comment type="cofactor">
    <cofactor evidence="1">
        <name>FAD</name>
        <dbReference type="ChEBI" id="CHEBI:57692"/>
    </cofactor>
</comment>